<evidence type="ECO:0000313" key="1">
    <source>
        <dbReference type="EMBL" id="KAK3701754.1"/>
    </source>
</evidence>
<comment type="caution">
    <text evidence="1">The sequence shown here is derived from an EMBL/GenBank/DDBJ whole genome shotgun (WGS) entry which is preliminary data.</text>
</comment>
<dbReference type="Proteomes" id="UP001281147">
    <property type="component" value="Unassembled WGS sequence"/>
</dbReference>
<accession>A0ACC3MR13</accession>
<gene>
    <name evidence="1" type="ORF">LTR37_015274</name>
</gene>
<dbReference type="EMBL" id="JAUTXU010000169">
    <property type="protein sequence ID" value="KAK3701754.1"/>
    <property type="molecule type" value="Genomic_DNA"/>
</dbReference>
<name>A0ACC3MR13_9PEZI</name>
<keyword evidence="2" id="KW-1185">Reference proteome</keyword>
<proteinExistence type="predicted"/>
<sequence length="352" mass="39758">MPFSDVVAKYRALYPDIARMEKRFLEEYFQRFVNQLELRSYGNYDNLNRVTEDNASVIRDAGIFNQHGSIRRDWVGQLWQRQYQPQIDKLKFSFRSISDYVDFHADFEAQRRLRGVSNNASFYIWGSEDEASGFDEHEECYSGKLCNICKLLYILDEQTPKDTANMAARIQSQDGKTFTAEFNGHKFSVKGRWRDEKVVALIVEGPLFLLSGQAHGKYSRREQGMLPCAIAMELDAGLEKATPQPLSTTENALDKTAPQTLGMAKSGLGEATSLSLDMAETGVEKATPQAPSMPKSRLEEITPKTPSTTETDPLGRIEVHLICCHDIGQVGREHVERDGECWEMLRPVAVGA</sequence>
<reference evidence="1" key="1">
    <citation type="submission" date="2023-07" db="EMBL/GenBank/DDBJ databases">
        <title>Black Yeasts Isolated from many extreme environments.</title>
        <authorList>
            <person name="Coleine C."/>
            <person name="Stajich J.E."/>
            <person name="Selbmann L."/>
        </authorList>
    </citation>
    <scope>NUCLEOTIDE SEQUENCE</scope>
    <source>
        <strain evidence="1">CCFEE 5714</strain>
    </source>
</reference>
<organism evidence="1 2">
    <name type="scientific">Vermiconidia calcicola</name>
    <dbReference type="NCBI Taxonomy" id="1690605"/>
    <lineage>
        <taxon>Eukaryota</taxon>
        <taxon>Fungi</taxon>
        <taxon>Dikarya</taxon>
        <taxon>Ascomycota</taxon>
        <taxon>Pezizomycotina</taxon>
        <taxon>Dothideomycetes</taxon>
        <taxon>Dothideomycetidae</taxon>
        <taxon>Mycosphaerellales</taxon>
        <taxon>Extremaceae</taxon>
        <taxon>Vermiconidia</taxon>
    </lineage>
</organism>
<protein>
    <submittedName>
        <fullName evidence="1">Uncharacterized protein</fullName>
    </submittedName>
</protein>
<evidence type="ECO:0000313" key="2">
    <source>
        <dbReference type="Proteomes" id="UP001281147"/>
    </source>
</evidence>